<evidence type="ECO:0000313" key="2">
    <source>
        <dbReference type="Proteomes" id="UP000308092"/>
    </source>
</evidence>
<protein>
    <submittedName>
        <fullName evidence="1">Uncharacterized protein</fullName>
    </submittedName>
</protein>
<organism evidence="1 2">
    <name type="scientific">Aspergillus tanneri</name>
    <dbReference type="NCBI Taxonomy" id="1220188"/>
    <lineage>
        <taxon>Eukaryota</taxon>
        <taxon>Fungi</taxon>
        <taxon>Dikarya</taxon>
        <taxon>Ascomycota</taxon>
        <taxon>Pezizomycotina</taxon>
        <taxon>Eurotiomycetes</taxon>
        <taxon>Eurotiomycetidae</taxon>
        <taxon>Eurotiales</taxon>
        <taxon>Aspergillaceae</taxon>
        <taxon>Aspergillus</taxon>
        <taxon>Aspergillus subgen. Circumdati</taxon>
    </lineage>
</organism>
<comment type="caution">
    <text evidence="1">The sequence shown here is derived from an EMBL/GenBank/DDBJ whole genome shotgun (WGS) entry which is preliminary data.</text>
</comment>
<sequence>MPNFLQRAF</sequence>
<dbReference type="Proteomes" id="UP000308092">
    <property type="component" value="Unassembled WGS sequence"/>
</dbReference>
<name>A0A4S3J0U3_9EURO</name>
<evidence type="ECO:0000313" key="1">
    <source>
        <dbReference type="EMBL" id="THC87508.1"/>
    </source>
</evidence>
<accession>A0A4S3J0U3</accession>
<reference evidence="1 2" key="1">
    <citation type="submission" date="2019-03" db="EMBL/GenBank/DDBJ databases">
        <title>The genome sequence of a newly discovered highly antifungal drug resistant Aspergillus species, Aspergillus tanneri NIH 1004.</title>
        <authorList>
            <person name="Mounaud S."/>
            <person name="Singh I."/>
            <person name="Joardar V."/>
            <person name="Pakala S."/>
            <person name="Pakala S."/>
            <person name="Venepally P."/>
            <person name="Hoover J."/>
            <person name="Nierman W."/>
            <person name="Chung J."/>
            <person name="Losada L."/>
        </authorList>
    </citation>
    <scope>NUCLEOTIDE SEQUENCE [LARGE SCALE GENOMIC DNA]</scope>
    <source>
        <strain evidence="1 2">NIH1004</strain>
    </source>
</reference>
<gene>
    <name evidence="1" type="ORF">EYZ11_013046</name>
</gene>
<proteinExistence type="predicted"/>
<keyword evidence="2" id="KW-1185">Reference proteome</keyword>
<dbReference type="EMBL" id="SOSA01001171">
    <property type="protein sequence ID" value="THC87508.1"/>
    <property type="molecule type" value="Genomic_DNA"/>
</dbReference>
<dbReference type="VEuPathDB" id="FungiDB:EYZ11_013046"/>